<evidence type="ECO:0000313" key="2">
    <source>
        <dbReference type="Proteomes" id="UP000762676"/>
    </source>
</evidence>
<evidence type="ECO:0000313" key="1">
    <source>
        <dbReference type="EMBL" id="GFR74457.1"/>
    </source>
</evidence>
<dbReference type="Proteomes" id="UP000762676">
    <property type="component" value="Unassembled WGS sequence"/>
</dbReference>
<reference evidence="1 2" key="1">
    <citation type="journal article" date="2021" name="Elife">
        <title>Chloroplast acquisition without the gene transfer in kleptoplastic sea slugs, Plakobranchus ocellatus.</title>
        <authorList>
            <person name="Maeda T."/>
            <person name="Takahashi S."/>
            <person name="Yoshida T."/>
            <person name="Shimamura S."/>
            <person name="Takaki Y."/>
            <person name="Nagai Y."/>
            <person name="Toyoda A."/>
            <person name="Suzuki Y."/>
            <person name="Arimoto A."/>
            <person name="Ishii H."/>
            <person name="Satoh N."/>
            <person name="Nishiyama T."/>
            <person name="Hasebe M."/>
            <person name="Maruyama T."/>
            <person name="Minagawa J."/>
            <person name="Obokata J."/>
            <person name="Shigenobu S."/>
        </authorList>
    </citation>
    <scope>NUCLEOTIDE SEQUENCE [LARGE SCALE GENOMIC DNA]</scope>
</reference>
<keyword evidence="2" id="KW-1185">Reference proteome</keyword>
<dbReference type="EMBL" id="BMAT01007931">
    <property type="protein sequence ID" value="GFR74457.1"/>
    <property type="molecule type" value="Genomic_DNA"/>
</dbReference>
<name>A0AAV4FMB5_9GAST</name>
<dbReference type="AlphaFoldDB" id="A0AAV4FMB5"/>
<comment type="caution">
    <text evidence="1">The sequence shown here is derived from an EMBL/GenBank/DDBJ whole genome shotgun (WGS) entry which is preliminary data.</text>
</comment>
<organism evidence="1 2">
    <name type="scientific">Elysia marginata</name>
    <dbReference type="NCBI Taxonomy" id="1093978"/>
    <lineage>
        <taxon>Eukaryota</taxon>
        <taxon>Metazoa</taxon>
        <taxon>Spiralia</taxon>
        <taxon>Lophotrochozoa</taxon>
        <taxon>Mollusca</taxon>
        <taxon>Gastropoda</taxon>
        <taxon>Heterobranchia</taxon>
        <taxon>Euthyneura</taxon>
        <taxon>Panpulmonata</taxon>
        <taxon>Sacoglossa</taxon>
        <taxon>Placobranchoidea</taxon>
        <taxon>Plakobranchidae</taxon>
        <taxon>Elysia</taxon>
    </lineage>
</organism>
<proteinExistence type="predicted"/>
<protein>
    <submittedName>
        <fullName evidence="1">Uncharacterized protein</fullName>
    </submittedName>
</protein>
<accession>A0AAV4FMB5</accession>
<gene>
    <name evidence="1" type="ORF">ElyMa_003893200</name>
</gene>
<sequence>MFRPRPPHCLRCWVPSKRGHSLLRSARLAADDEDVPSNNSPRPLRMMGFLIGAFHHVIILHQSKSDAGWRNDLSDLWCLLEVPISFCCVTVGDYFKAAENMA</sequence>